<gene>
    <name evidence="1" type="ORF">TRITD_4Av1G259180</name>
</gene>
<dbReference type="PANTHER" id="PTHR36766">
    <property type="entry name" value="PLANT BROAD-SPECTRUM MILDEW RESISTANCE PROTEIN RPW8"/>
    <property type="match status" value="1"/>
</dbReference>
<dbReference type="Gramene" id="TRITD4Av1G259180.18">
    <property type="protein sequence ID" value="TRITD4Av1G259180.18"/>
    <property type="gene ID" value="TRITD4Av1G259180"/>
</dbReference>
<evidence type="ECO:0000313" key="1">
    <source>
        <dbReference type="EMBL" id="VAH99741.1"/>
    </source>
</evidence>
<protein>
    <submittedName>
        <fullName evidence="1">Uncharacterized protein</fullName>
    </submittedName>
</protein>
<dbReference type="AlphaFoldDB" id="A0A9R0SQV2"/>
<sequence length="330" mass="36044">MAGALGCRYHQDRLRTLTLSSCSITNGALAVCLSALVSLGSLSLREIITLTTLPSEEVLQHLTKLGSLEIEYCWCLGSLGGLRAATSLCHVKLIFCPSLELACGAECLPLSLERLSIWNCVLAADFLCADWPHMNAIEIRNCRSTACLSVGSLISVKSFELDNLPDLCTLEGLSSLQLEEVHLIDVPKLIPECISQFRVQNSLQVSSPVILNNMLSTDGFTVPTCLSLVGCKEPFFSFEESANFTSVKSLTFCGCQMISLPTNLKAFSNLNKLKIYSCPNISSLPDLPSSLQNISIWGCELLKDSCRSPGGESWPKIAHIRWKNFSDNKE</sequence>
<dbReference type="Proteomes" id="UP000324705">
    <property type="component" value="Chromosome 4A"/>
</dbReference>
<dbReference type="EMBL" id="LT934117">
    <property type="protein sequence ID" value="VAH99741.1"/>
    <property type="molecule type" value="Genomic_DNA"/>
</dbReference>
<dbReference type="PANTHER" id="PTHR36766:SF60">
    <property type="entry name" value="NB-ARC DOMAIN-CONTAINING PROTEIN"/>
    <property type="match status" value="1"/>
</dbReference>
<dbReference type="InterPro" id="IPR032675">
    <property type="entry name" value="LRR_dom_sf"/>
</dbReference>
<name>A0A9R0SQV2_TRITD</name>
<dbReference type="SUPFAM" id="SSF52058">
    <property type="entry name" value="L domain-like"/>
    <property type="match status" value="1"/>
</dbReference>
<dbReference type="Gene3D" id="3.80.10.10">
    <property type="entry name" value="Ribonuclease Inhibitor"/>
    <property type="match status" value="2"/>
</dbReference>
<evidence type="ECO:0000313" key="2">
    <source>
        <dbReference type="Proteomes" id="UP000324705"/>
    </source>
</evidence>
<reference evidence="1 2" key="1">
    <citation type="submission" date="2017-09" db="EMBL/GenBank/DDBJ databases">
        <authorList>
            <consortium name="International Durum Wheat Genome Sequencing Consortium (IDWGSC)"/>
            <person name="Milanesi L."/>
        </authorList>
    </citation>
    <scope>NUCLEOTIDE SEQUENCE [LARGE SCALE GENOMIC DNA]</scope>
    <source>
        <strain evidence="2">cv. Svevo</strain>
    </source>
</reference>
<keyword evidence="2" id="KW-1185">Reference proteome</keyword>
<organism evidence="1 2">
    <name type="scientific">Triticum turgidum subsp. durum</name>
    <name type="common">Durum wheat</name>
    <name type="synonym">Triticum durum</name>
    <dbReference type="NCBI Taxonomy" id="4567"/>
    <lineage>
        <taxon>Eukaryota</taxon>
        <taxon>Viridiplantae</taxon>
        <taxon>Streptophyta</taxon>
        <taxon>Embryophyta</taxon>
        <taxon>Tracheophyta</taxon>
        <taxon>Spermatophyta</taxon>
        <taxon>Magnoliopsida</taxon>
        <taxon>Liliopsida</taxon>
        <taxon>Poales</taxon>
        <taxon>Poaceae</taxon>
        <taxon>BOP clade</taxon>
        <taxon>Pooideae</taxon>
        <taxon>Triticodae</taxon>
        <taxon>Triticeae</taxon>
        <taxon>Triticinae</taxon>
        <taxon>Triticum</taxon>
    </lineage>
</organism>
<proteinExistence type="predicted"/>
<accession>A0A9R0SQV2</accession>